<reference evidence="4" key="4">
    <citation type="submission" date="2019-03" db="UniProtKB">
        <authorList>
            <consortium name="EnsemblPlants"/>
        </authorList>
    </citation>
    <scope>IDENTIFICATION</scope>
</reference>
<dbReference type="SUPFAM" id="SSF53474">
    <property type="entry name" value="alpha/beta-Hydrolases"/>
    <property type="match status" value="1"/>
</dbReference>
<accession>A0A453N4N7</accession>
<reference evidence="4" key="5">
    <citation type="journal article" date="2021" name="G3 (Bethesda)">
        <title>Aegilops tauschii genome assembly Aet v5.0 features greater sequence contiguity and improved annotation.</title>
        <authorList>
            <person name="Wang L."/>
            <person name="Zhu T."/>
            <person name="Rodriguez J.C."/>
            <person name="Deal K.R."/>
            <person name="Dubcovsky J."/>
            <person name="McGuire P.E."/>
            <person name="Lux T."/>
            <person name="Spannagl M."/>
            <person name="Mayer K.F.X."/>
            <person name="Baldrich P."/>
            <person name="Meyers B.C."/>
            <person name="Huo N."/>
            <person name="Gu Y.Q."/>
            <person name="Zhou H."/>
            <person name="Devos K.M."/>
            <person name="Bennetzen J.L."/>
            <person name="Unver T."/>
            <person name="Budak H."/>
            <person name="Gulick P.J."/>
            <person name="Galiba G."/>
            <person name="Kalapos B."/>
            <person name="Nelson D.R."/>
            <person name="Li P."/>
            <person name="You F.M."/>
            <person name="Luo M.C."/>
            <person name="Dvorak J."/>
        </authorList>
    </citation>
    <scope>NUCLEOTIDE SEQUENCE [LARGE SCALE GENOMIC DNA]</scope>
    <source>
        <strain evidence="4">cv. AL8/78</strain>
    </source>
</reference>
<evidence type="ECO:0000313" key="4">
    <source>
        <dbReference type="EnsemblPlants" id="AET6Gv20232400.7"/>
    </source>
</evidence>
<proteinExistence type="inferred from homology"/>
<reference evidence="5" key="1">
    <citation type="journal article" date="2014" name="Science">
        <title>Ancient hybridizations among the ancestral genomes of bread wheat.</title>
        <authorList>
            <consortium name="International Wheat Genome Sequencing Consortium,"/>
            <person name="Marcussen T."/>
            <person name="Sandve S.R."/>
            <person name="Heier L."/>
            <person name="Spannagl M."/>
            <person name="Pfeifer M."/>
            <person name="Jakobsen K.S."/>
            <person name="Wulff B.B."/>
            <person name="Steuernagel B."/>
            <person name="Mayer K.F."/>
            <person name="Olsen O.A."/>
        </authorList>
    </citation>
    <scope>NUCLEOTIDE SEQUENCE [LARGE SCALE GENOMIC DNA]</scope>
    <source>
        <strain evidence="5">cv. AL8/78</strain>
    </source>
</reference>
<dbReference type="GO" id="GO:0016788">
    <property type="term" value="F:hydrolase activity, acting on ester bonds"/>
    <property type="evidence" value="ECO:0007669"/>
    <property type="project" value="InterPro"/>
</dbReference>
<dbReference type="PANTHER" id="PTHR47909:SF2">
    <property type="entry name" value="GPI INOSITOL-DEACYLASE"/>
    <property type="match status" value="1"/>
</dbReference>
<dbReference type="Gramene" id="AET6Gv20232400.7">
    <property type="protein sequence ID" value="AET6Gv20232400.7"/>
    <property type="gene ID" value="AET6Gv20232400"/>
</dbReference>
<dbReference type="PANTHER" id="PTHR47909">
    <property type="entry name" value="ALPHA/BETA-HYDROLASES SUPERFAMILY PROTEIN"/>
    <property type="match status" value="1"/>
</dbReference>
<feature type="chain" id="PRO_5019416441" description="GPI inositol-deacylase" evidence="2">
    <location>
        <begin position="21"/>
        <end position="78"/>
    </location>
</feature>
<feature type="signal peptide" evidence="2">
    <location>
        <begin position="1"/>
        <end position="20"/>
    </location>
</feature>
<dbReference type="GO" id="GO:0015031">
    <property type="term" value="P:protein transport"/>
    <property type="evidence" value="ECO:0007669"/>
    <property type="project" value="UniProtKB-KW"/>
</dbReference>
<evidence type="ECO:0000313" key="5">
    <source>
        <dbReference type="Proteomes" id="UP000015105"/>
    </source>
</evidence>
<dbReference type="EnsemblPlants" id="AET6Gv20232400.7">
    <property type="protein sequence ID" value="AET6Gv20232400.7"/>
    <property type="gene ID" value="AET6Gv20232400"/>
</dbReference>
<organism evidence="4 5">
    <name type="scientific">Aegilops tauschii subsp. strangulata</name>
    <name type="common">Goatgrass</name>
    <dbReference type="NCBI Taxonomy" id="200361"/>
    <lineage>
        <taxon>Eukaryota</taxon>
        <taxon>Viridiplantae</taxon>
        <taxon>Streptophyta</taxon>
        <taxon>Embryophyta</taxon>
        <taxon>Tracheophyta</taxon>
        <taxon>Spermatophyta</taxon>
        <taxon>Magnoliopsida</taxon>
        <taxon>Liliopsida</taxon>
        <taxon>Poales</taxon>
        <taxon>Poaceae</taxon>
        <taxon>BOP clade</taxon>
        <taxon>Pooideae</taxon>
        <taxon>Triticodae</taxon>
        <taxon>Triticeae</taxon>
        <taxon>Triticinae</taxon>
        <taxon>Aegilops</taxon>
    </lineage>
</organism>
<dbReference type="GO" id="GO:0005789">
    <property type="term" value="C:endoplasmic reticulum membrane"/>
    <property type="evidence" value="ECO:0007669"/>
    <property type="project" value="UniProtKB-SubCell"/>
</dbReference>
<comment type="subcellular location">
    <subcellularLocation>
        <location evidence="1">Endoplasmic reticulum membrane</location>
    </subcellularLocation>
</comment>
<dbReference type="InterPro" id="IPR029058">
    <property type="entry name" value="AB_hydrolase_fold"/>
</dbReference>
<reference evidence="4" key="3">
    <citation type="journal article" date="2017" name="Nature">
        <title>Genome sequence of the progenitor of the wheat D genome Aegilops tauschii.</title>
        <authorList>
            <person name="Luo M.C."/>
            <person name="Gu Y.Q."/>
            <person name="Puiu D."/>
            <person name="Wang H."/>
            <person name="Twardziok S.O."/>
            <person name="Deal K.R."/>
            <person name="Huo N."/>
            <person name="Zhu T."/>
            <person name="Wang L."/>
            <person name="Wang Y."/>
            <person name="McGuire P.E."/>
            <person name="Liu S."/>
            <person name="Long H."/>
            <person name="Ramasamy R.K."/>
            <person name="Rodriguez J.C."/>
            <person name="Van S.L."/>
            <person name="Yuan L."/>
            <person name="Wang Z."/>
            <person name="Xia Z."/>
            <person name="Xiao L."/>
            <person name="Anderson O.D."/>
            <person name="Ouyang S."/>
            <person name="Liang Y."/>
            <person name="Zimin A.V."/>
            <person name="Pertea G."/>
            <person name="Qi P."/>
            <person name="Bennetzen J.L."/>
            <person name="Dai X."/>
            <person name="Dawson M.W."/>
            <person name="Muller H.G."/>
            <person name="Kugler K."/>
            <person name="Rivarola-Duarte L."/>
            <person name="Spannagl M."/>
            <person name="Mayer K.F.X."/>
            <person name="Lu F.H."/>
            <person name="Bevan M.W."/>
            <person name="Leroy P."/>
            <person name="Li P."/>
            <person name="You F.M."/>
            <person name="Sun Q."/>
            <person name="Liu Z."/>
            <person name="Lyons E."/>
            <person name="Wicker T."/>
            <person name="Salzberg S.L."/>
            <person name="Devos K.M."/>
            <person name="Dvorak J."/>
        </authorList>
    </citation>
    <scope>NUCLEOTIDE SEQUENCE [LARGE SCALE GENOMIC DNA]</scope>
    <source>
        <strain evidence="4">cv. AL8/78</strain>
    </source>
</reference>
<keyword evidence="1" id="KW-0653">Protein transport</keyword>
<evidence type="ECO:0000256" key="2">
    <source>
        <dbReference type="SAM" id="SignalP"/>
    </source>
</evidence>
<dbReference type="GO" id="GO:0009507">
    <property type="term" value="C:chloroplast"/>
    <property type="evidence" value="ECO:0007669"/>
    <property type="project" value="TreeGrafter"/>
</dbReference>
<keyword evidence="5" id="KW-1185">Reference proteome</keyword>
<evidence type="ECO:0000259" key="3">
    <source>
        <dbReference type="Pfam" id="PF07819"/>
    </source>
</evidence>
<name>A0A453N4N7_AEGTS</name>
<keyword evidence="1" id="KW-0472">Membrane</keyword>
<comment type="function">
    <text evidence="1">Involved in inositol deacylation of GPI-anchored proteins which plays important roles in the quality control and ER-associated degradation of GPI-anchored proteins.</text>
</comment>
<protein>
    <recommendedName>
        <fullName evidence="1">GPI inositol-deacylase</fullName>
        <ecNumber evidence="1">3.1.-.-</ecNumber>
    </recommendedName>
</protein>
<dbReference type="Gene3D" id="3.40.50.1820">
    <property type="entry name" value="alpha/beta hydrolase"/>
    <property type="match status" value="1"/>
</dbReference>
<dbReference type="Proteomes" id="UP000015105">
    <property type="component" value="Chromosome 6D"/>
</dbReference>
<dbReference type="AlphaFoldDB" id="A0A453N4N7"/>
<evidence type="ECO:0000256" key="1">
    <source>
        <dbReference type="RuleBase" id="RU365011"/>
    </source>
</evidence>
<keyword evidence="2" id="KW-0732">Signal</keyword>
<keyword evidence="1" id="KW-0813">Transport</keyword>
<dbReference type="Pfam" id="PF07819">
    <property type="entry name" value="PGAP1"/>
    <property type="match status" value="1"/>
</dbReference>
<dbReference type="InterPro" id="IPR012908">
    <property type="entry name" value="PGAP1-ab_dom-like"/>
</dbReference>
<keyword evidence="1" id="KW-0256">Endoplasmic reticulum</keyword>
<dbReference type="EC" id="3.1.-.-" evidence="1"/>
<comment type="similarity">
    <text evidence="1">Belongs to the GPI inositol-deacylase family.</text>
</comment>
<sequence>MIDVLKVRAFILTLNCLVLADGKLSLIGHSAGGWLARVYMEEFGTSDISLLLTLGTPHLYGFLNDHCLNTWISSPVVP</sequence>
<reference evidence="5" key="2">
    <citation type="journal article" date="2017" name="Nat. Plants">
        <title>The Aegilops tauschii genome reveals multiple impacts of transposons.</title>
        <authorList>
            <person name="Zhao G."/>
            <person name="Zou C."/>
            <person name="Li K."/>
            <person name="Wang K."/>
            <person name="Li T."/>
            <person name="Gao L."/>
            <person name="Zhang X."/>
            <person name="Wang H."/>
            <person name="Yang Z."/>
            <person name="Liu X."/>
            <person name="Jiang W."/>
            <person name="Mao L."/>
            <person name="Kong X."/>
            <person name="Jiao Y."/>
            <person name="Jia J."/>
        </authorList>
    </citation>
    <scope>NUCLEOTIDE SEQUENCE [LARGE SCALE GENOMIC DNA]</scope>
    <source>
        <strain evidence="5">cv. AL8/78</strain>
    </source>
</reference>
<feature type="domain" description="GPI inositol-deacylase PGAP1-like alpha/beta" evidence="3">
    <location>
        <begin position="24"/>
        <end position="63"/>
    </location>
</feature>
<keyword evidence="1" id="KW-0378">Hydrolase</keyword>